<organism evidence="2 3">
    <name type="scientific">Rhodopseudomonas palustris</name>
    <dbReference type="NCBI Taxonomy" id="1076"/>
    <lineage>
        <taxon>Bacteria</taxon>
        <taxon>Pseudomonadati</taxon>
        <taxon>Pseudomonadota</taxon>
        <taxon>Alphaproteobacteria</taxon>
        <taxon>Hyphomicrobiales</taxon>
        <taxon>Nitrobacteraceae</taxon>
        <taxon>Rhodopseudomonas</taxon>
    </lineage>
</organism>
<dbReference type="AlphaFoldDB" id="A0A418V3P0"/>
<dbReference type="EMBL" id="QYYD01000015">
    <property type="protein sequence ID" value="RJF70705.1"/>
    <property type="molecule type" value="Genomic_DNA"/>
</dbReference>
<dbReference type="GO" id="GO:0016020">
    <property type="term" value="C:membrane"/>
    <property type="evidence" value="ECO:0007669"/>
    <property type="project" value="TreeGrafter"/>
</dbReference>
<dbReference type="PANTHER" id="PTHR43798:SF33">
    <property type="entry name" value="HYDROLASE, PUTATIVE (AFU_ORTHOLOGUE AFUA_2G14860)-RELATED"/>
    <property type="match status" value="1"/>
</dbReference>
<dbReference type="InterPro" id="IPR000073">
    <property type="entry name" value="AB_hydrolase_1"/>
</dbReference>
<comment type="caution">
    <text evidence="2">The sequence shown here is derived from an EMBL/GenBank/DDBJ whole genome shotgun (WGS) entry which is preliminary data.</text>
</comment>
<dbReference type="SUPFAM" id="SSF53474">
    <property type="entry name" value="alpha/beta-Hydrolases"/>
    <property type="match status" value="1"/>
</dbReference>
<dbReference type="OrthoDB" id="9815441at2"/>
<dbReference type="InterPro" id="IPR050266">
    <property type="entry name" value="AB_hydrolase_sf"/>
</dbReference>
<dbReference type="GO" id="GO:0016787">
    <property type="term" value="F:hydrolase activity"/>
    <property type="evidence" value="ECO:0007669"/>
    <property type="project" value="UniProtKB-KW"/>
</dbReference>
<keyword evidence="2" id="KW-0378">Hydrolase</keyword>
<sequence length="321" mass="33286">MIVIGVVAMLAALALLTQAGVRWINSRYPPRGEIVATAAGAIHIVDLGPKDGAELPVVMVHGASSNLNAMRLPLGDDVAKIRRVVLIDRPGHGWSPRGSAQDSSLASQAGAIAAALDRLGISRAVVVAHSLGGAVATRLALDQPERVAGLVVLAGATHPWPGGGVGRLNKLLTTPLIGPLLAYTITLPVGLMLVEPGARSVFSPQTMPDGYVDATATPLLLRPREMLANARELTALNAAVGAQVPRYKQIAAPTIVIHGDADDVASLDIHSRALAAEIPDARLVVLPGVGHMVQNAAPDVVQREIEGLVSAFVTKSHATMR</sequence>
<dbReference type="InterPro" id="IPR000639">
    <property type="entry name" value="Epox_hydrolase-like"/>
</dbReference>
<accession>A0A418V3P0</accession>
<gene>
    <name evidence="2" type="ORF">D4Q52_15375</name>
</gene>
<dbReference type="RefSeq" id="WP_119857442.1">
    <property type="nucleotide sequence ID" value="NZ_QYYD01000015.1"/>
</dbReference>
<dbReference type="PRINTS" id="PR00412">
    <property type="entry name" value="EPOXHYDRLASE"/>
</dbReference>
<reference evidence="2 3" key="1">
    <citation type="submission" date="2018-09" db="EMBL/GenBank/DDBJ databases">
        <title>Draft genome sequence of Rhodopseudomonas palustris 2.1.18.</title>
        <authorList>
            <person name="Robertson S.L."/>
            <person name="Meyer T.E."/>
            <person name="Kyndt J.A."/>
        </authorList>
    </citation>
    <scope>NUCLEOTIDE SEQUENCE [LARGE SCALE GENOMIC DNA]</scope>
    <source>
        <strain evidence="2 3">2.1.18</strain>
    </source>
</reference>
<dbReference type="PANTHER" id="PTHR43798">
    <property type="entry name" value="MONOACYLGLYCEROL LIPASE"/>
    <property type="match status" value="1"/>
</dbReference>
<evidence type="ECO:0000313" key="2">
    <source>
        <dbReference type="EMBL" id="RJF70705.1"/>
    </source>
</evidence>
<evidence type="ECO:0000313" key="3">
    <source>
        <dbReference type="Proteomes" id="UP000285523"/>
    </source>
</evidence>
<dbReference type="Gene3D" id="3.40.50.1820">
    <property type="entry name" value="alpha/beta hydrolase"/>
    <property type="match status" value="1"/>
</dbReference>
<dbReference type="Pfam" id="PF00561">
    <property type="entry name" value="Abhydrolase_1"/>
    <property type="match status" value="1"/>
</dbReference>
<name>A0A418V3P0_RHOPL</name>
<feature type="domain" description="AB hydrolase-1" evidence="1">
    <location>
        <begin position="56"/>
        <end position="294"/>
    </location>
</feature>
<evidence type="ECO:0000259" key="1">
    <source>
        <dbReference type="Pfam" id="PF00561"/>
    </source>
</evidence>
<dbReference type="PRINTS" id="PR00111">
    <property type="entry name" value="ABHYDROLASE"/>
</dbReference>
<dbReference type="InterPro" id="IPR029058">
    <property type="entry name" value="AB_hydrolase_fold"/>
</dbReference>
<proteinExistence type="predicted"/>
<dbReference type="Proteomes" id="UP000285523">
    <property type="component" value="Unassembled WGS sequence"/>
</dbReference>
<protein>
    <submittedName>
        <fullName evidence="2">Alpha/beta hydrolase</fullName>
    </submittedName>
</protein>